<keyword evidence="3" id="KW-1185">Reference proteome</keyword>
<dbReference type="RefSeq" id="WP_338099730.1">
    <property type="nucleotide sequence ID" value="NZ_JAWDKD010000018.1"/>
</dbReference>
<evidence type="ECO:0000313" key="3">
    <source>
        <dbReference type="Proteomes" id="UP001271789"/>
    </source>
</evidence>
<dbReference type="InterPro" id="IPR014925">
    <property type="entry name" value="CGGC_dom"/>
</dbReference>
<dbReference type="EMBL" id="JAWDKD010000018">
    <property type="protein sequence ID" value="MDV0447308.1"/>
    <property type="molecule type" value="Genomic_DNA"/>
</dbReference>
<dbReference type="Proteomes" id="UP001271789">
    <property type="component" value="Unassembled WGS sequence"/>
</dbReference>
<evidence type="ECO:0000313" key="2">
    <source>
        <dbReference type="EMBL" id="MDV0447308.1"/>
    </source>
</evidence>
<protein>
    <recommendedName>
        <fullName evidence="1">CGGC domain-containing protein</fullName>
    </recommendedName>
</protein>
<dbReference type="SMART" id="SM01078">
    <property type="entry name" value="CGGC"/>
    <property type="match status" value="1"/>
</dbReference>
<reference evidence="2" key="1">
    <citation type="submission" date="2023-06" db="EMBL/GenBank/DDBJ databases">
        <title>Genome sequence of Methanosarcinaceae archaeon Ag5.</title>
        <authorList>
            <person name="Protasov E."/>
            <person name="Platt K."/>
            <person name="Poehlein A."/>
            <person name="Daniel R."/>
            <person name="Brune A."/>
        </authorList>
    </citation>
    <scope>NUCLEOTIDE SEQUENCE</scope>
    <source>
        <strain evidence="2">Ag5</strain>
    </source>
</reference>
<evidence type="ECO:0000259" key="1">
    <source>
        <dbReference type="SMART" id="SM01078"/>
    </source>
</evidence>
<dbReference type="AlphaFoldDB" id="A0AAE4SE64"/>
<proteinExistence type="predicted"/>
<comment type="caution">
    <text evidence="2">The sequence shown here is derived from an EMBL/GenBank/DDBJ whole genome shotgun (WGS) entry which is preliminary data.</text>
</comment>
<organism evidence="2 3">
    <name type="scientific">Methanolapillus africanus</name>
    <dbReference type="NCBI Taxonomy" id="3028297"/>
    <lineage>
        <taxon>Archaea</taxon>
        <taxon>Methanobacteriati</taxon>
        <taxon>Methanobacteriota</taxon>
        <taxon>Stenosarchaea group</taxon>
        <taxon>Methanomicrobia</taxon>
        <taxon>Methanosarcinales</taxon>
        <taxon>Methanosarcinaceae</taxon>
        <taxon>Methanolapillus</taxon>
    </lineage>
</organism>
<feature type="domain" description="CGGC" evidence="1">
    <location>
        <begin position="22"/>
        <end position="127"/>
    </location>
</feature>
<sequence length="128" mass="13820">MSHEIQSTQSLVSDPESEKPVKIALVRCHIVAEVCSGGGCFKAFNNKTVAFSDYDDSAEMVAAFTCGGCSGRRVKRLCKSVQKFGATTVHLSSCMCKDMDGYAKCPHIDSIKKMVEDLGLSVVEGTHH</sequence>
<name>A0AAE4SE64_9EURY</name>
<dbReference type="Pfam" id="PF08821">
    <property type="entry name" value="CGGC"/>
    <property type="match status" value="1"/>
</dbReference>
<gene>
    <name evidence="2" type="ORF">MsAg5_11920</name>
</gene>
<accession>A0AAE4SE64</accession>